<comment type="caution">
    <text evidence="2">The sequence shown here is derived from an EMBL/GenBank/DDBJ whole genome shotgun (WGS) entry which is preliminary data.</text>
</comment>
<evidence type="ECO:0000256" key="1">
    <source>
        <dbReference type="SAM" id="MobiDB-lite"/>
    </source>
</evidence>
<feature type="region of interest" description="Disordered" evidence="1">
    <location>
        <begin position="20"/>
        <end position="58"/>
    </location>
</feature>
<evidence type="ECO:0000313" key="3">
    <source>
        <dbReference type="Proteomes" id="UP000499080"/>
    </source>
</evidence>
<sequence>MVLSTLGSSRQRCRLSYQCPGSTVAPAGTEAGTSSRKQDSPAGSRTASGKPSVISSASVGRNMPVSDAANISSFCDVLSLLPKF</sequence>
<gene>
    <name evidence="2" type="ORF">AVEN_181362_1</name>
</gene>
<organism evidence="2 3">
    <name type="scientific">Araneus ventricosus</name>
    <name type="common">Orbweaver spider</name>
    <name type="synonym">Epeira ventricosa</name>
    <dbReference type="NCBI Taxonomy" id="182803"/>
    <lineage>
        <taxon>Eukaryota</taxon>
        <taxon>Metazoa</taxon>
        <taxon>Ecdysozoa</taxon>
        <taxon>Arthropoda</taxon>
        <taxon>Chelicerata</taxon>
        <taxon>Arachnida</taxon>
        <taxon>Araneae</taxon>
        <taxon>Araneomorphae</taxon>
        <taxon>Entelegynae</taxon>
        <taxon>Araneoidea</taxon>
        <taxon>Araneidae</taxon>
        <taxon>Araneus</taxon>
    </lineage>
</organism>
<feature type="compositionally biased region" description="Polar residues" evidence="1">
    <location>
        <begin position="31"/>
        <end position="58"/>
    </location>
</feature>
<proteinExistence type="predicted"/>
<protein>
    <submittedName>
        <fullName evidence="2">Uncharacterized protein</fullName>
    </submittedName>
</protein>
<accession>A0A4Y2HRL1</accession>
<name>A0A4Y2HRL1_ARAVE</name>
<reference evidence="2 3" key="1">
    <citation type="journal article" date="2019" name="Sci. Rep.">
        <title>Orb-weaving spider Araneus ventricosus genome elucidates the spidroin gene catalogue.</title>
        <authorList>
            <person name="Kono N."/>
            <person name="Nakamura H."/>
            <person name="Ohtoshi R."/>
            <person name="Moran D.A.P."/>
            <person name="Shinohara A."/>
            <person name="Yoshida Y."/>
            <person name="Fujiwara M."/>
            <person name="Mori M."/>
            <person name="Tomita M."/>
            <person name="Arakawa K."/>
        </authorList>
    </citation>
    <scope>NUCLEOTIDE SEQUENCE [LARGE SCALE GENOMIC DNA]</scope>
</reference>
<dbReference type="EMBL" id="BGPR01002112">
    <property type="protein sequence ID" value="GBM67912.1"/>
    <property type="molecule type" value="Genomic_DNA"/>
</dbReference>
<dbReference type="AlphaFoldDB" id="A0A4Y2HRL1"/>
<dbReference type="Proteomes" id="UP000499080">
    <property type="component" value="Unassembled WGS sequence"/>
</dbReference>
<evidence type="ECO:0000313" key="2">
    <source>
        <dbReference type="EMBL" id="GBM67912.1"/>
    </source>
</evidence>
<keyword evidence="3" id="KW-1185">Reference proteome</keyword>